<comment type="caution">
    <text evidence="2">The sequence shown here is derived from an EMBL/GenBank/DDBJ whole genome shotgun (WGS) entry which is preliminary data.</text>
</comment>
<sequence length="314" mass="34625">MSKQNKHTINELVEFAGQHESTQDSSLGLQEIPTALVVGKDRALLSALLTRATHILTHPEEEQVAEGKGKQKARAPPLVIQLEEGDCTNTMSALRALVTGFMAQLEEADPDKEPAAKKKVTAALAPYDMARLVAGYDEYYSSQDDSPNLVVILDRMEVYDAEVLQDVIYACSKCLDSLPFIFATTLSDPYYLQRAFTTATRAMLDPSIFRPSSGAALCSEVVQKAMYGYDSPYDILLGEASVKTLKDIIDKTDGRIEALITTLQLIYVEHFRYQGSLLEAVPPLHDKPEPNIALCVHKVEQAEHDGIHSLTVLE</sequence>
<dbReference type="AlphaFoldDB" id="A0A8H3AQP2"/>
<dbReference type="InterPro" id="IPR045667">
    <property type="entry name" value="ORC3_N"/>
</dbReference>
<evidence type="ECO:0000313" key="3">
    <source>
        <dbReference type="Proteomes" id="UP000663840"/>
    </source>
</evidence>
<feature type="domain" description="Origin recognition complex subunit 3 N-terminal" evidence="1">
    <location>
        <begin position="4"/>
        <end position="274"/>
    </location>
</feature>
<dbReference type="CDD" id="cd20704">
    <property type="entry name" value="Orc3"/>
    <property type="match status" value="1"/>
</dbReference>
<dbReference type="Proteomes" id="UP000663840">
    <property type="component" value="Unassembled WGS sequence"/>
</dbReference>
<dbReference type="Pfam" id="PF07034">
    <property type="entry name" value="ORC3_N"/>
    <property type="match status" value="1"/>
</dbReference>
<dbReference type="InterPro" id="IPR020795">
    <property type="entry name" value="ORC3"/>
</dbReference>
<dbReference type="PANTHER" id="PTHR12748">
    <property type="entry name" value="ORIGIN RECOGNITION COMPLEX SUBUNIT 3"/>
    <property type="match status" value="1"/>
</dbReference>
<dbReference type="GO" id="GO:0006270">
    <property type="term" value="P:DNA replication initiation"/>
    <property type="evidence" value="ECO:0007669"/>
    <property type="project" value="TreeGrafter"/>
</dbReference>
<accession>A0A8H3AQP2</accession>
<reference evidence="2" key="1">
    <citation type="submission" date="2021-01" db="EMBL/GenBank/DDBJ databases">
        <authorList>
            <person name="Kaushik A."/>
        </authorList>
    </citation>
    <scope>NUCLEOTIDE SEQUENCE</scope>
    <source>
        <strain evidence="2">AG1-1A</strain>
    </source>
</reference>
<gene>
    <name evidence="2" type="ORF">RDB_LOCUS75032</name>
</gene>
<dbReference type="EMBL" id="CAJMWR010002004">
    <property type="protein sequence ID" value="CAE6438369.1"/>
    <property type="molecule type" value="Genomic_DNA"/>
</dbReference>
<name>A0A8H3AQP2_9AGAM</name>
<organism evidence="2 3">
    <name type="scientific">Rhizoctonia solani</name>
    <dbReference type="NCBI Taxonomy" id="456999"/>
    <lineage>
        <taxon>Eukaryota</taxon>
        <taxon>Fungi</taxon>
        <taxon>Dikarya</taxon>
        <taxon>Basidiomycota</taxon>
        <taxon>Agaricomycotina</taxon>
        <taxon>Agaricomycetes</taxon>
        <taxon>Cantharellales</taxon>
        <taxon>Ceratobasidiaceae</taxon>
        <taxon>Rhizoctonia</taxon>
    </lineage>
</organism>
<dbReference type="GO" id="GO:0005656">
    <property type="term" value="C:nuclear pre-replicative complex"/>
    <property type="evidence" value="ECO:0007669"/>
    <property type="project" value="TreeGrafter"/>
</dbReference>
<evidence type="ECO:0000313" key="2">
    <source>
        <dbReference type="EMBL" id="CAE6438369.1"/>
    </source>
</evidence>
<dbReference type="GO" id="GO:0003688">
    <property type="term" value="F:DNA replication origin binding"/>
    <property type="evidence" value="ECO:0007669"/>
    <property type="project" value="TreeGrafter"/>
</dbReference>
<protein>
    <recommendedName>
        <fullName evidence="1">Origin recognition complex subunit 3 N-terminal domain-containing protein</fullName>
    </recommendedName>
</protein>
<dbReference type="GO" id="GO:0031261">
    <property type="term" value="C:DNA replication preinitiation complex"/>
    <property type="evidence" value="ECO:0007669"/>
    <property type="project" value="TreeGrafter"/>
</dbReference>
<dbReference type="GO" id="GO:0005664">
    <property type="term" value="C:nuclear origin of replication recognition complex"/>
    <property type="evidence" value="ECO:0007669"/>
    <property type="project" value="InterPro"/>
</dbReference>
<evidence type="ECO:0000259" key="1">
    <source>
        <dbReference type="Pfam" id="PF07034"/>
    </source>
</evidence>
<dbReference type="PANTHER" id="PTHR12748:SF0">
    <property type="entry name" value="ORIGIN RECOGNITION COMPLEX SUBUNIT 3"/>
    <property type="match status" value="1"/>
</dbReference>
<proteinExistence type="predicted"/>